<dbReference type="Pfam" id="PF00149">
    <property type="entry name" value="Metallophos"/>
    <property type="match status" value="1"/>
</dbReference>
<evidence type="ECO:0000313" key="4">
    <source>
        <dbReference type="EMBL" id="TYS14489.1"/>
    </source>
</evidence>
<dbReference type="GO" id="GO:0009245">
    <property type="term" value="P:lipid A biosynthetic process"/>
    <property type="evidence" value="ECO:0007669"/>
    <property type="project" value="TreeGrafter"/>
</dbReference>
<evidence type="ECO:0000256" key="1">
    <source>
        <dbReference type="ARBA" id="ARBA00022723"/>
    </source>
</evidence>
<dbReference type="EMBL" id="VTEI01000013">
    <property type="protein sequence ID" value="TYS14489.1"/>
    <property type="molecule type" value="Genomic_DNA"/>
</dbReference>
<comment type="caution">
    <text evidence="4">The sequence shown here is derived from an EMBL/GenBank/DDBJ whole genome shotgun (WGS) entry which is preliminary data.</text>
</comment>
<evidence type="ECO:0000256" key="2">
    <source>
        <dbReference type="ARBA" id="ARBA00022801"/>
    </source>
</evidence>
<reference evidence="4 5" key="1">
    <citation type="submission" date="2019-08" db="EMBL/GenBank/DDBJ databases">
        <title>Bacillus genomes from the desert of Cuatro Cienegas, Coahuila.</title>
        <authorList>
            <person name="Olmedo-Alvarez G."/>
        </authorList>
    </citation>
    <scope>NUCLEOTIDE SEQUENCE [LARGE SCALE GENOMIC DNA]</scope>
    <source>
        <strain evidence="4 5">CH34_1T</strain>
    </source>
</reference>
<dbReference type="GO" id="GO:0008758">
    <property type="term" value="F:UDP-2,3-diacylglucosamine hydrolase activity"/>
    <property type="evidence" value="ECO:0007669"/>
    <property type="project" value="TreeGrafter"/>
</dbReference>
<evidence type="ECO:0000313" key="5">
    <source>
        <dbReference type="Proteomes" id="UP000322267"/>
    </source>
</evidence>
<sequence>MRKWLSAAAGIILLALFLYWQNNSIVKTEIDIASGDLPAAFNGYKIIQLSDLHSKSFGKNQKNILEKVLSSQPDLVVFTGDLVDGKNYDEEPSLLLMKELLQIAPVFFVTGNHEWWSGNFQELEKKLLTLGVTVLRNDHVEIEKDNSKMTIQGIDDPDGGLSAEETMDITAPGTSEGFRILLAHRPQHFQLYENHQFDLIFSGHAHGGQFRLPFVGGIIAPDQGFLPEYDGGRYQSGDSVMIVNRGLGNSIIPQRLFNRPEIIETTSFLNNLAKSHAAAVRMALCFGKRVSKPGNPV</sequence>
<dbReference type="CDD" id="cd07385">
    <property type="entry name" value="MPP_YkuE_C"/>
    <property type="match status" value="1"/>
</dbReference>
<protein>
    <submittedName>
        <fullName evidence="4">Metallophosphoesterase</fullName>
    </submittedName>
</protein>
<dbReference type="InterPro" id="IPR029052">
    <property type="entry name" value="Metallo-depent_PP-like"/>
</dbReference>
<dbReference type="OrthoDB" id="9780884at2"/>
<dbReference type="GO" id="GO:0016020">
    <property type="term" value="C:membrane"/>
    <property type="evidence" value="ECO:0007669"/>
    <property type="project" value="GOC"/>
</dbReference>
<dbReference type="PANTHER" id="PTHR31302:SF31">
    <property type="entry name" value="PHOSPHODIESTERASE YAEI"/>
    <property type="match status" value="1"/>
</dbReference>
<dbReference type="Gene3D" id="3.60.21.10">
    <property type="match status" value="1"/>
</dbReference>
<dbReference type="AlphaFoldDB" id="A0A5D4NKT1"/>
<organism evidence="4 5">
    <name type="scientific">Rossellomorea vietnamensis</name>
    <dbReference type="NCBI Taxonomy" id="218284"/>
    <lineage>
        <taxon>Bacteria</taxon>
        <taxon>Bacillati</taxon>
        <taxon>Bacillota</taxon>
        <taxon>Bacilli</taxon>
        <taxon>Bacillales</taxon>
        <taxon>Bacillaceae</taxon>
        <taxon>Rossellomorea</taxon>
    </lineage>
</organism>
<proteinExistence type="predicted"/>
<dbReference type="RefSeq" id="WP_148941576.1">
    <property type="nucleotide sequence ID" value="NZ_VTEI01000013.1"/>
</dbReference>
<keyword evidence="1" id="KW-0479">Metal-binding</keyword>
<keyword evidence="2" id="KW-0378">Hydrolase</keyword>
<accession>A0A5D4NKT1</accession>
<dbReference type="Proteomes" id="UP000322267">
    <property type="component" value="Unassembled WGS sequence"/>
</dbReference>
<dbReference type="InterPro" id="IPR051158">
    <property type="entry name" value="Metallophosphoesterase_sf"/>
</dbReference>
<dbReference type="InterPro" id="IPR004843">
    <property type="entry name" value="Calcineurin-like_PHP"/>
</dbReference>
<dbReference type="GO" id="GO:0046872">
    <property type="term" value="F:metal ion binding"/>
    <property type="evidence" value="ECO:0007669"/>
    <property type="project" value="UniProtKB-KW"/>
</dbReference>
<feature type="domain" description="Calcineurin-like phosphoesterase" evidence="3">
    <location>
        <begin position="45"/>
        <end position="207"/>
    </location>
</feature>
<name>A0A5D4NKT1_9BACI</name>
<dbReference type="PANTHER" id="PTHR31302">
    <property type="entry name" value="TRANSMEMBRANE PROTEIN WITH METALLOPHOSPHOESTERASE DOMAIN-RELATED"/>
    <property type="match status" value="1"/>
</dbReference>
<evidence type="ECO:0000259" key="3">
    <source>
        <dbReference type="Pfam" id="PF00149"/>
    </source>
</evidence>
<gene>
    <name evidence="4" type="ORF">FZC78_18575</name>
</gene>
<dbReference type="SUPFAM" id="SSF56300">
    <property type="entry name" value="Metallo-dependent phosphatases"/>
    <property type="match status" value="1"/>
</dbReference>